<feature type="signal peptide" evidence="2">
    <location>
        <begin position="1"/>
        <end position="33"/>
    </location>
</feature>
<keyword evidence="1" id="KW-0472">Membrane</keyword>
<feature type="transmembrane region" description="Helical" evidence="1">
    <location>
        <begin position="130"/>
        <end position="149"/>
    </location>
</feature>
<name>A0A375CSP3_9BURK</name>
<sequence length="501" mass="54360">MAASLLSNRKKCLWQCAKGVPALCCGVPSAAHAHAFGTTYTLPLPLWLYLYGCVVALVASFAVAIVVGLDGRRLNVRFHAQPGAPSVAKRKVGHLPLRWLRAAWIVVLLLCVLSSLFGSQVASANISMTLFWILFVIGFQYLCACFGNLYRAVNPWRAIAASIMGATCQGKATPHGDERGYYLAYAFMYGLVCIELFGTGSPRELGIALLAYTVANLLGCLALGARVWFASFEAFEVIFNIVGSVSLMRPAKRRLKMVEPIMVPSADGGVLRAPPTGLLLCILFLLSSTAFDGFRDTRVFVDLYWVHVYRLLTPWVGTDITQSFPLLQRGYHAFQYIALFLSPLPFAVVLWLACLCGKAVMRTNISAVVLVHAFSPALIPVAVGYNVAHYFTLVGSHGPAIVRLLSDPLGRGWDLWGTAGQHAAALIFPAEFVWHIQVAAILLGHVLGIILAHRISLKIFGTGKMAALSQFPTLVVMLLYTTFGLWLLSAPFAGGGMAVVR</sequence>
<feature type="transmembrane region" description="Helical" evidence="1">
    <location>
        <begin position="180"/>
        <end position="198"/>
    </location>
</feature>
<feature type="transmembrane region" description="Helical" evidence="1">
    <location>
        <begin position="99"/>
        <end position="118"/>
    </location>
</feature>
<feature type="transmembrane region" description="Helical" evidence="1">
    <location>
        <begin position="473"/>
        <end position="493"/>
    </location>
</feature>
<keyword evidence="1" id="KW-0812">Transmembrane</keyword>
<proteinExistence type="predicted"/>
<organism evidence="3 4">
    <name type="scientific">Cupriavidus taiwanensis</name>
    <dbReference type="NCBI Taxonomy" id="164546"/>
    <lineage>
        <taxon>Bacteria</taxon>
        <taxon>Pseudomonadati</taxon>
        <taxon>Pseudomonadota</taxon>
        <taxon>Betaproteobacteria</taxon>
        <taxon>Burkholderiales</taxon>
        <taxon>Burkholderiaceae</taxon>
        <taxon>Cupriavidus</taxon>
    </lineage>
</organism>
<keyword evidence="1" id="KW-1133">Transmembrane helix</keyword>
<gene>
    <name evidence="3" type="ORF">CBM2589_U40008</name>
</gene>
<protein>
    <submittedName>
        <fullName evidence="3">Uncharacterized protein</fullName>
    </submittedName>
</protein>
<dbReference type="Proteomes" id="UP000256297">
    <property type="component" value="Unassembled WGS sequence"/>
</dbReference>
<feature type="chain" id="PRO_5016680137" evidence="2">
    <location>
        <begin position="34"/>
        <end position="501"/>
    </location>
</feature>
<evidence type="ECO:0000313" key="4">
    <source>
        <dbReference type="Proteomes" id="UP000256297"/>
    </source>
</evidence>
<feature type="transmembrane region" description="Helical" evidence="1">
    <location>
        <begin position="333"/>
        <end position="355"/>
    </location>
</feature>
<feature type="transmembrane region" description="Helical" evidence="1">
    <location>
        <begin position="205"/>
        <end position="224"/>
    </location>
</feature>
<dbReference type="RefSeq" id="WP_147309708.1">
    <property type="nucleotide sequence ID" value="NZ_OFSP01000081.1"/>
</dbReference>
<comment type="caution">
    <text evidence="3">The sequence shown here is derived from an EMBL/GenBank/DDBJ whole genome shotgun (WGS) entry which is preliminary data.</text>
</comment>
<feature type="transmembrane region" description="Helical" evidence="1">
    <location>
        <begin position="269"/>
        <end position="291"/>
    </location>
</feature>
<accession>A0A375CSP3</accession>
<reference evidence="4" key="1">
    <citation type="submission" date="2018-01" db="EMBL/GenBank/DDBJ databases">
        <authorList>
            <person name="Gaut B.S."/>
            <person name="Morton B.R."/>
            <person name="Clegg M.T."/>
            <person name="Duvall M.R."/>
        </authorList>
    </citation>
    <scope>NUCLEOTIDE SEQUENCE [LARGE SCALE GENOMIC DNA]</scope>
</reference>
<evidence type="ECO:0000313" key="3">
    <source>
        <dbReference type="EMBL" id="SOY78168.1"/>
    </source>
</evidence>
<evidence type="ECO:0000256" key="1">
    <source>
        <dbReference type="SAM" id="Phobius"/>
    </source>
</evidence>
<dbReference type="AlphaFoldDB" id="A0A375CSP3"/>
<keyword evidence="2" id="KW-0732">Signal</keyword>
<evidence type="ECO:0000256" key="2">
    <source>
        <dbReference type="SAM" id="SignalP"/>
    </source>
</evidence>
<feature type="transmembrane region" description="Helical" evidence="1">
    <location>
        <begin position="49"/>
        <end position="69"/>
    </location>
</feature>
<dbReference type="EMBL" id="OFSP01000081">
    <property type="protein sequence ID" value="SOY78168.1"/>
    <property type="molecule type" value="Genomic_DNA"/>
</dbReference>
<feature type="transmembrane region" description="Helical" evidence="1">
    <location>
        <begin position="432"/>
        <end position="452"/>
    </location>
</feature>
<feature type="transmembrane region" description="Helical" evidence="1">
    <location>
        <begin position="367"/>
        <end position="388"/>
    </location>
</feature>